<dbReference type="Gene3D" id="1.10.10.60">
    <property type="entry name" value="Homeodomain-like"/>
    <property type="match status" value="1"/>
</dbReference>
<evidence type="ECO:0000313" key="3">
    <source>
        <dbReference type="Proteomes" id="UP000037939"/>
    </source>
</evidence>
<gene>
    <name evidence="2" type="primary">hin</name>
    <name evidence="2" type="ORF">WG78_16060</name>
</gene>
<dbReference type="SUPFAM" id="SSF53041">
    <property type="entry name" value="Resolvase-like"/>
    <property type="match status" value="1"/>
</dbReference>
<comment type="similarity">
    <text evidence="1">Belongs to the site-specific recombinase resolvase family.</text>
</comment>
<evidence type="ECO:0000313" key="2">
    <source>
        <dbReference type="EMBL" id="KPC50825.1"/>
    </source>
</evidence>
<organism evidence="2 3">
    <name type="scientific">Amantichitinum ursilacus</name>
    <dbReference type="NCBI Taxonomy" id="857265"/>
    <lineage>
        <taxon>Bacteria</taxon>
        <taxon>Pseudomonadati</taxon>
        <taxon>Pseudomonadota</taxon>
        <taxon>Betaproteobacteria</taxon>
        <taxon>Neisseriales</taxon>
        <taxon>Chitinibacteraceae</taxon>
        <taxon>Amantichitinum</taxon>
    </lineage>
</organism>
<dbReference type="InterPro" id="IPR036162">
    <property type="entry name" value="Resolvase-like_N_sf"/>
</dbReference>
<protein>
    <submittedName>
        <fullName evidence="2">DNA-invertase hin</fullName>
    </submittedName>
</protein>
<dbReference type="STRING" id="857265.WG78_16060"/>
<dbReference type="SUPFAM" id="SSF46689">
    <property type="entry name" value="Homeodomain-like"/>
    <property type="match status" value="1"/>
</dbReference>
<dbReference type="Proteomes" id="UP000037939">
    <property type="component" value="Unassembled WGS sequence"/>
</dbReference>
<dbReference type="OrthoDB" id="8585334at2"/>
<reference evidence="2 3" key="1">
    <citation type="submission" date="2015-07" db="EMBL/GenBank/DDBJ databases">
        <title>Draft genome sequence of the Amantichitinum ursilacus IGB-41, a new chitin-degrading bacterium.</title>
        <authorList>
            <person name="Kirstahler P."/>
            <person name="Guenther M."/>
            <person name="Grumaz C."/>
            <person name="Rupp S."/>
            <person name="Zibek S."/>
            <person name="Sohn K."/>
        </authorList>
    </citation>
    <scope>NUCLEOTIDE SEQUENCE [LARGE SCALE GENOMIC DNA]</scope>
    <source>
        <strain evidence="2 3">IGB-41</strain>
    </source>
</reference>
<sequence length="177" mass="19719">MRIGYLLDESDHGHEHTRLELMRSWSCQAVFMDLNSHSRRQLSMALASLISNDTLVIHNLDTAGLGAYQLLCLLEQLDRRGASLEVVALGLSSATAEGQRTLMNILIQQLRSERPARAKPLGKQRGRRPKLNASAVRLLAESLRRGMHSRDVAKDMGVSIATLYRYKRLIEDGGIAS</sequence>
<name>A0A0N0XH52_9NEIS</name>
<dbReference type="InterPro" id="IPR009057">
    <property type="entry name" value="Homeodomain-like_sf"/>
</dbReference>
<comment type="caution">
    <text evidence="2">The sequence shown here is derived from an EMBL/GenBank/DDBJ whole genome shotgun (WGS) entry which is preliminary data.</text>
</comment>
<dbReference type="RefSeq" id="WP_152969243.1">
    <property type="nucleotide sequence ID" value="NZ_LAQT01000026.1"/>
</dbReference>
<dbReference type="GO" id="GO:0003677">
    <property type="term" value="F:DNA binding"/>
    <property type="evidence" value="ECO:0007669"/>
    <property type="project" value="InterPro"/>
</dbReference>
<dbReference type="AlphaFoldDB" id="A0A0N0XH52"/>
<dbReference type="EMBL" id="LAQT01000026">
    <property type="protein sequence ID" value="KPC50825.1"/>
    <property type="molecule type" value="Genomic_DNA"/>
</dbReference>
<proteinExistence type="inferred from homology"/>
<evidence type="ECO:0000256" key="1">
    <source>
        <dbReference type="ARBA" id="ARBA00009913"/>
    </source>
</evidence>
<dbReference type="GO" id="GO:0000150">
    <property type="term" value="F:DNA strand exchange activity"/>
    <property type="evidence" value="ECO:0007669"/>
    <property type="project" value="InterPro"/>
</dbReference>
<keyword evidence="3" id="KW-1185">Reference proteome</keyword>
<accession>A0A0N0XH52</accession>